<accession>A0A2T0QB21</accession>
<organism evidence="1 2">
    <name type="scientific">Allonocardiopsis opalescens</name>
    <dbReference type="NCBI Taxonomy" id="1144618"/>
    <lineage>
        <taxon>Bacteria</taxon>
        <taxon>Bacillati</taxon>
        <taxon>Actinomycetota</taxon>
        <taxon>Actinomycetes</taxon>
        <taxon>Streptosporangiales</taxon>
        <taxon>Allonocardiopsis</taxon>
    </lineage>
</organism>
<dbReference type="Proteomes" id="UP000237846">
    <property type="component" value="Unassembled WGS sequence"/>
</dbReference>
<reference evidence="1 2" key="1">
    <citation type="submission" date="2018-03" db="EMBL/GenBank/DDBJ databases">
        <title>Genomic Encyclopedia of Archaeal and Bacterial Type Strains, Phase II (KMG-II): from individual species to whole genera.</title>
        <authorList>
            <person name="Goeker M."/>
        </authorList>
    </citation>
    <scope>NUCLEOTIDE SEQUENCE [LARGE SCALE GENOMIC DNA]</scope>
    <source>
        <strain evidence="1 2">DSM 45601</strain>
    </source>
</reference>
<comment type="caution">
    <text evidence="1">The sequence shown here is derived from an EMBL/GenBank/DDBJ whole genome shotgun (WGS) entry which is preliminary data.</text>
</comment>
<gene>
    <name evidence="1" type="ORF">CLV72_102635</name>
</gene>
<sequence length="64" mass="7102">MPEDATGLYLDAALADSARLACLLRQWMPDEVDLVFCDQGYTFDIRVRPGATAAELIEEVDDQP</sequence>
<keyword evidence="2" id="KW-1185">Reference proteome</keyword>
<name>A0A2T0QB21_9ACTN</name>
<dbReference type="AlphaFoldDB" id="A0A2T0QB21"/>
<proteinExistence type="predicted"/>
<dbReference type="EMBL" id="PVZC01000002">
    <property type="protein sequence ID" value="PRY01002.1"/>
    <property type="molecule type" value="Genomic_DNA"/>
</dbReference>
<evidence type="ECO:0000313" key="1">
    <source>
        <dbReference type="EMBL" id="PRY01002.1"/>
    </source>
</evidence>
<protein>
    <submittedName>
        <fullName evidence="1">Uncharacterized protein</fullName>
    </submittedName>
</protein>
<evidence type="ECO:0000313" key="2">
    <source>
        <dbReference type="Proteomes" id="UP000237846"/>
    </source>
</evidence>